<comment type="caution">
    <text evidence="20">The sequence shown here is derived from an EMBL/GenBank/DDBJ whole genome shotgun (WGS) entry which is preliminary data.</text>
</comment>
<keyword evidence="15" id="KW-0511">Multifunctional enzyme</keyword>
<comment type="pathway">
    <text evidence="2">Glycan metabolism; heparin biosynthesis.</text>
</comment>
<evidence type="ECO:0000256" key="14">
    <source>
        <dbReference type="ARBA" id="ARBA00023180"/>
    </source>
</evidence>
<dbReference type="PANTHER" id="PTHR10605:SF56">
    <property type="entry name" value="BIFUNCTIONAL HEPARAN SULFATE N-DEACETYLASE_N-SULFOTRANSFERASE"/>
    <property type="match status" value="1"/>
</dbReference>
<evidence type="ECO:0000256" key="5">
    <source>
        <dbReference type="ARBA" id="ARBA00012979"/>
    </source>
</evidence>
<evidence type="ECO:0000313" key="20">
    <source>
        <dbReference type="EMBL" id="KAA0197280.1"/>
    </source>
</evidence>
<dbReference type="GO" id="GO:0019213">
    <property type="term" value="F:deacetylase activity"/>
    <property type="evidence" value="ECO:0007669"/>
    <property type="project" value="TreeGrafter"/>
</dbReference>
<dbReference type="Pfam" id="PF00685">
    <property type="entry name" value="Sulfotransfer_1"/>
    <property type="match status" value="1"/>
</dbReference>
<dbReference type="PANTHER" id="PTHR10605">
    <property type="entry name" value="HEPARAN SULFATE SULFOTRANSFERASE"/>
    <property type="match status" value="1"/>
</dbReference>
<evidence type="ECO:0000256" key="13">
    <source>
        <dbReference type="ARBA" id="ARBA00023157"/>
    </source>
</evidence>
<keyword evidence="9" id="KW-0735">Signal-anchor</keyword>
<dbReference type="GO" id="GO:0030210">
    <property type="term" value="P:heparin proteoglycan biosynthetic process"/>
    <property type="evidence" value="ECO:0007669"/>
    <property type="project" value="UniProtKB-UniPathway"/>
</dbReference>
<reference evidence="20" key="2">
    <citation type="journal article" date="2018" name="Environ. Sci. Technol.">
        <title>The Toxicogenome of Hyalella azteca: A Model for Sediment Ecotoxicology and Evolutionary Toxicology.</title>
        <authorList>
            <person name="Poynton H.C."/>
            <person name="Hasenbein S."/>
            <person name="Benoit J.B."/>
            <person name="Sepulveda M.S."/>
            <person name="Poelchau M.F."/>
            <person name="Hughes D.S.T."/>
            <person name="Murali S.C."/>
            <person name="Chen S."/>
            <person name="Glastad K.M."/>
            <person name="Goodisman M.A.D."/>
            <person name="Werren J.H."/>
            <person name="Vineis J.H."/>
            <person name="Bowen J.L."/>
            <person name="Friedrich M."/>
            <person name="Jones J."/>
            <person name="Robertson H.M."/>
            <person name="Feyereisen R."/>
            <person name="Mechler-Hickson A."/>
            <person name="Mathers N."/>
            <person name="Lee C.E."/>
            <person name="Colbourne J.K."/>
            <person name="Biales A."/>
            <person name="Johnston J.S."/>
            <person name="Wellborn G.A."/>
            <person name="Rosendale A.J."/>
            <person name="Cridge A.G."/>
            <person name="Munoz-Torres M.C."/>
            <person name="Bain P.A."/>
            <person name="Manny A.R."/>
            <person name="Major K.M."/>
            <person name="Lambert F.N."/>
            <person name="Vulpe C.D."/>
            <person name="Tuck P."/>
            <person name="Blalock B.J."/>
            <person name="Lin Y.Y."/>
            <person name="Smith M.E."/>
            <person name="Ochoa-Acuna H."/>
            <person name="Chen M.M."/>
            <person name="Childers C.P."/>
            <person name="Qu J."/>
            <person name="Dugan S."/>
            <person name="Lee S.L."/>
            <person name="Chao H."/>
            <person name="Dinh H."/>
            <person name="Han Y."/>
            <person name="Doddapaneni H."/>
            <person name="Worley K.C."/>
            <person name="Muzny D.M."/>
            <person name="Gibbs R.A."/>
            <person name="Richards S."/>
        </authorList>
    </citation>
    <scope>NUCLEOTIDE SEQUENCE</scope>
    <source>
        <strain evidence="20">HAZT.00-mixed</strain>
        <tissue evidence="20">Whole organism</tissue>
    </source>
</reference>
<evidence type="ECO:0000259" key="17">
    <source>
        <dbReference type="Pfam" id="PF00685"/>
    </source>
</evidence>
<dbReference type="InterPro" id="IPR000863">
    <property type="entry name" value="Sulfotransferase_dom"/>
</dbReference>
<dbReference type="Gene3D" id="3.40.50.300">
    <property type="entry name" value="P-loop containing nucleotide triphosphate hydrolases"/>
    <property type="match status" value="1"/>
</dbReference>
<feature type="active site" description="For sulfotransferase activity" evidence="16">
    <location>
        <position position="528"/>
    </location>
</feature>
<dbReference type="GO" id="GO:0016787">
    <property type="term" value="F:hydrolase activity"/>
    <property type="evidence" value="ECO:0007669"/>
    <property type="project" value="UniProtKB-KW"/>
</dbReference>
<dbReference type="GO" id="GO:0000139">
    <property type="term" value="C:Golgi membrane"/>
    <property type="evidence" value="ECO:0007669"/>
    <property type="project" value="UniProtKB-SubCell"/>
</dbReference>
<keyword evidence="14" id="KW-0325">Glycoprotein</keyword>
<dbReference type="GO" id="GO:0015016">
    <property type="term" value="F:heparan sulfate N-sulfotransferase activity"/>
    <property type="evidence" value="ECO:0007669"/>
    <property type="project" value="UniProtKB-EC"/>
</dbReference>
<name>A0A6A0H3Y1_HYAAZ</name>
<keyword evidence="7" id="KW-0812">Transmembrane</keyword>
<evidence type="ECO:0000256" key="9">
    <source>
        <dbReference type="ARBA" id="ARBA00022968"/>
    </source>
</evidence>
<evidence type="ECO:0000256" key="12">
    <source>
        <dbReference type="ARBA" id="ARBA00023136"/>
    </source>
</evidence>
<keyword evidence="11" id="KW-0333">Golgi apparatus</keyword>
<comment type="similarity">
    <text evidence="4">Belongs to the sulfotransferase 1 family. NDST subfamily.</text>
</comment>
<comment type="subcellular location">
    <subcellularLocation>
        <location evidence="1">Golgi apparatus membrane</location>
        <topology evidence="1">Single-pass type II membrane protein</topology>
    </subcellularLocation>
</comment>
<evidence type="ECO:0000256" key="15">
    <source>
        <dbReference type="ARBA" id="ARBA00023268"/>
    </source>
</evidence>
<keyword evidence="6" id="KW-0808">Transferase</keyword>
<dbReference type="OrthoDB" id="8958249at2759"/>
<dbReference type="UniPathway" id="UPA00756"/>
<feature type="domain" description="Heparan sulfate-N-deacetylase N-terminal" evidence="19">
    <location>
        <begin position="82"/>
        <end position="298"/>
    </location>
</feature>
<evidence type="ECO:0000256" key="7">
    <source>
        <dbReference type="ARBA" id="ARBA00022692"/>
    </source>
</evidence>
<evidence type="ECO:0000256" key="4">
    <source>
        <dbReference type="ARBA" id="ARBA00010420"/>
    </source>
</evidence>
<accession>A0A6A0H3Y1</accession>
<dbReference type="InterPro" id="IPR037359">
    <property type="entry name" value="NST/OST"/>
</dbReference>
<organism evidence="20">
    <name type="scientific">Hyalella azteca</name>
    <name type="common">Amphipod</name>
    <dbReference type="NCBI Taxonomy" id="294128"/>
    <lineage>
        <taxon>Eukaryota</taxon>
        <taxon>Metazoa</taxon>
        <taxon>Ecdysozoa</taxon>
        <taxon>Arthropoda</taxon>
        <taxon>Crustacea</taxon>
        <taxon>Multicrustacea</taxon>
        <taxon>Malacostraca</taxon>
        <taxon>Eumalacostraca</taxon>
        <taxon>Peracarida</taxon>
        <taxon>Amphipoda</taxon>
        <taxon>Senticaudata</taxon>
        <taxon>Talitrida</taxon>
        <taxon>Talitroidea</taxon>
        <taxon>Hyalellidae</taxon>
        <taxon>Hyalella</taxon>
    </lineage>
</organism>
<dbReference type="InterPro" id="IPR021930">
    <property type="entry name" value="Heparan_SO4_deacetylase_dom"/>
</dbReference>
<evidence type="ECO:0000256" key="16">
    <source>
        <dbReference type="PIRSR" id="PIRSR637359-1"/>
    </source>
</evidence>
<dbReference type="Pfam" id="PF25119">
    <property type="entry name" value="HSNSD_N"/>
    <property type="match status" value="1"/>
</dbReference>
<dbReference type="UniPathway" id="UPA00862"/>
<dbReference type="SUPFAM" id="SSF52540">
    <property type="entry name" value="P-loop containing nucleoside triphosphate hydrolases"/>
    <property type="match status" value="1"/>
</dbReference>
<dbReference type="AlphaFoldDB" id="A0A6A0H3Y1"/>
<dbReference type="InterPro" id="IPR056793">
    <property type="entry name" value="HSNSD_N"/>
</dbReference>
<dbReference type="EMBL" id="JQDR03008347">
    <property type="protein sequence ID" value="KAA0197280.1"/>
    <property type="molecule type" value="Genomic_DNA"/>
</dbReference>
<protein>
    <recommendedName>
        <fullName evidence="5">[heparan sulfate]-glucosamine N-sulfotransferase</fullName>
        <ecNumber evidence="5">2.8.2.8</ecNumber>
    </recommendedName>
</protein>
<comment type="pathway">
    <text evidence="3">Glycan metabolism; heparan sulfate biosynthesis.</text>
</comment>
<gene>
    <name evidence="20" type="ORF">HAZT_HAZT006789</name>
</gene>
<feature type="domain" description="Heparan sulphate-N-deacetylase deacetylase" evidence="18">
    <location>
        <begin position="337"/>
        <end position="429"/>
    </location>
</feature>
<evidence type="ECO:0000256" key="8">
    <source>
        <dbReference type="ARBA" id="ARBA00022801"/>
    </source>
</evidence>
<proteinExistence type="inferred from homology"/>
<evidence type="ECO:0000256" key="2">
    <source>
        <dbReference type="ARBA" id="ARBA00004841"/>
    </source>
</evidence>
<keyword evidence="10" id="KW-1133">Transmembrane helix</keyword>
<dbReference type="GO" id="GO:0015012">
    <property type="term" value="P:heparan sulfate proteoglycan biosynthetic process"/>
    <property type="evidence" value="ECO:0007669"/>
    <property type="project" value="UniProtKB-UniPathway"/>
</dbReference>
<evidence type="ECO:0000256" key="6">
    <source>
        <dbReference type="ARBA" id="ARBA00022679"/>
    </source>
</evidence>
<dbReference type="Proteomes" id="UP000711488">
    <property type="component" value="Unassembled WGS sequence"/>
</dbReference>
<evidence type="ECO:0000256" key="3">
    <source>
        <dbReference type="ARBA" id="ARBA00005093"/>
    </source>
</evidence>
<reference evidence="20" key="3">
    <citation type="submission" date="2019-06" db="EMBL/GenBank/DDBJ databases">
        <authorList>
            <person name="Poynton C."/>
            <person name="Hasenbein S."/>
            <person name="Benoit J.B."/>
            <person name="Sepulveda M.S."/>
            <person name="Poelchau M.F."/>
            <person name="Murali S.C."/>
            <person name="Chen S."/>
            <person name="Glastad K.M."/>
            <person name="Werren J.H."/>
            <person name="Vineis J.H."/>
            <person name="Bowen J.L."/>
            <person name="Friedrich M."/>
            <person name="Jones J."/>
            <person name="Robertson H.M."/>
            <person name="Feyereisen R."/>
            <person name="Mechler-Hickson A."/>
            <person name="Mathers N."/>
            <person name="Lee C.E."/>
            <person name="Colbourne J.K."/>
            <person name="Biales A."/>
            <person name="Johnston J.S."/>
            <person name="Wellborn G.A."/>
            <person name="Rosendale A.J."/>
            <person name="Cridge A.G."/>
            <person name="Munoz-Torres M.C."/>
            <person name="Bain P.A."/>
            <person name="Manny A.R."/>
            <person name="Major K.M."/>
            <person name="Lambert F.N."/>
            <person name="Vulpe C.D."/>
            <person name="Tuck P."/>
            <person name="Blalock B.J."/>
            <person name="Lin Y.-Y."/>
            <person name="Smith M.E."/>
            <person name="Ochoa-Acuna H."/>
            <person name="Chen M.-J.M."/>
            <person name="Childers C.P."/>
            <person name="Qu J."/>
            <person name="Dugan S."/>
            <person name="Lee S.L."/>
            <person name="Chao H."/>
            <person name="Dinh H."/>
            <person name="Han Y."/>
            <person name="Doddapaneni H."/>
            <person name="Worley K.C."/>
            <person name="Muzny D.M."/>
            <person name="Gibbs R.A."/>
            <person name="Richards S."/>
        </authorList>
    </citation>
    <scope>NUCLEOTIDE SEQUENCE</scope>
    <source>
        <strain evidence="20">HAZT.00-mixed</strain>
        <tissue evidence="20">Whole organism</tissue>
    </source>
</reference>
<reference evidence="20" key="1">
    <citation type="submission" date="2014-08" db="EMBL/GenBank/DDBJ databases">
        <authorList>
            <person name="Murali S."/>
            <person name="Richards S."/>
            <person name="Bandaranaike D."/>
            <person name="Bellair M."/>
            <person name="Blankenburg K."/>
            <person name="Chao H."/>
            <person name="Dinh H."/>
            <person name="Doddapaneni H."/>
            <person name="Dugan-Rocha S."/>
            <person name="Elkadiri S."/>
            <person name="Gnanaolivu R."/>
            <person name="Hughes D."/>
            <person name="Lee S."/>
            <person name="Li M."/>
            <person name="Ming W."/>
            <person name="Munidasa M."/>
            <person name="Muniz J."/>
            <person name="Nguyen L."/>
            <person name="Osuji N."/>
            <person name="Pu L.-L."/>
            <person name="Puazo M."/>
            <person name="Skinner E."/>
            <person name="Qu C."/>
            <person name="Quiroz J."/>
            <person name="Raj R."/>
            <person name="Weissenberger G."/>
            <person name="Xin Y."/>
            <person name="Zou X."/>
            <person name="Han Y."/>
            <person name="Worley K."/>
            <person name="Muzny D."/>
            <person name="Gibbs R."/>
        </authorList>
    </citation>
    <scope>NUCLEOTIDE SEQUENCE</scope>
    <source>
        <strain evidence="20">HAZT.00-mixed</strain>
        <tissue evidence="20">Whole organism</tissue>
    </source>
</reference>
<dbReference type="Pfam" id="PF12062">
    <property type="entry name" value="HSNSD-CE"/>
    <property type="match status" value="2"/>
</dbReference>
<evidence type="ECO:0000256" key="11">
    <source>
        <dbReference type="ARBA" id="ARBA00023034"/>
    </source>
</evidence>
<dbReference type="EC" id="2.8.2.8" evidence="5"/>
<keyword evidence="13" id="KW-1015">Disulfide bond</keyword>
<evidence type="ECO:0000256" key="1">
    <source>
        <dbReference type="ARBA" id="ARBA00004323"/>
    </source>
</evidence>
<evidence type="ECO:0000259" key="18">
    <source>
        <dbReference type="Pfam" id="PF12062"/>
    </source>
</evidence>
<sequence>MISRFYLTRILLPDLLENFELSKNSDDLKKPRLVWQGGGSAMDDITPDVDHPFTEAPRHKHSPPPVAWENPSGFVHHGGRGDAKILVFASKRKGSAILRAITELLEMIKFKFDVITVMPGSPMPVLTDIHTKYKCFILDDFKMYLNRSASQRKMIDNFMEKNGIGMIAFIVSNNASRIGKQEQLKGFPVLLHNKLNAKELRLASSSPAGLYRVLREGASVNLTRRGDHPLPVSVMLPQHPLLLPLVEALVPSTSDVDTYLPAALLDVGRIDGIRRVLLGVDLSGWLQKLLFLDALSFLDAGLSLPLERYILVDVDDIFVARSGIRMTDHDVKPLMFAGYSVAPHHSGVYPVHEPLYDAWKKVYGIRATSTEEYPHLKPDRFRRGFQYRGIKVLPRQMCGLFTHTLYFESPEHPGLKAKLDASIDGGELFQTIALNPINVFMTHMTNYGSDRLALYVFEGVVQALQKRTNFILKTEPAVQLAQRYFDLYPEEEEPFWGDPCMDKRHMEIWSSNKTCDELPDALVLGPQKTGTTALYTFLGLHPSLQHNLPSPTTFEEVQFFSGHNYFRGLDWLVNEFGFPCRKILI</sequence>
<keyword evidence="8" id="KW-0378">Hydrolase</keyword>
<dbReference type="InterPro" id="IPR027417">
    <property type="entry name" value="P-loop_NTPase"/>
</dbReference>
<evidence type="ECO:0000256" key="10">
    <source>
        <dbReference type="ARBA" id="ARBA00022989"/>
    </source>
</evidence>
<feature type="domain" description="Heparan sulphate-N-deacetylase deacetylase" evidence="18">
    <location>
        <begin position="307"/>
        <end position="335"/>
    </location>
</feature>
<keyword evidence="12" id="KW-0472">Membrane</keyword>
<evidence type="ECO:0000259" key="19">
    <source>
        <dbReference type="Pfam" id="PF25119"/>
    </source>
</evidence>
<feature type="domain" description="Sulfotransferase" evidence="17">
    <location>
        <begin position="519"/>
        <end position="572"/>
    </location>
</feature>